<keyword evidence="2" id="KW-1185">Reference proteome</keyword>
<name>A0ACB8S7R1_9AGAM</name>
<proteinExistence type="predicted"/>
<sequence length="300" mass="34200">MDNQLPTSSALPAAQSSHSTLPADQPTAIWPSEFWRGVQVVFQPLPTADNLDDASESPIIYSLLECERDDPWHLVFRVADASVPDPDKAGNYKLHVYHKGHPNDPKEEEKMEKCYGYQQKRGYDMIRKMLQEQNTGHVNVDVNKPIASGTLSLFSYTETMDDAVVMCHADLFYLRPSDKEYAVLPPAIIPSQEQWQQLQTDAETVIRQFATAGVRWHFFLTSDLNLSHFLCFNEQVHMILNFEEGYLEVHEYEDDPCARQDSIDQYVDMFMDALQRHYLGYLNGLGWNGGAGGRYDAVAE</sequence>
<gene>
    <name evidence="1" type="ORF">FA95DRAFT_1569579</name>
</gene>
<dbReference type="EMBL" id="MU275848">
    <property type="protein sequence ID" value="KAI0051960.1"/>
    <property type="molecule type" value="Genomic_DNA"/>
</dbReference>
<reference evidence="1" key="1">
    <citation type="submission" date="2021-02" db="EMBL/GenBank/DDBJ databases">
        <authorList>
            <consortium name="DOE Joint Genome Institute"/>
            <person name="Ahrendt S."/>
            <person name="Looney B.P."/>
            <person name="Miyauchi S."/>
            <person name="Morin E."/>
            <person name="Drula E."/>
            <person name="Courty P.E."/>
            <person name="Chicoki N."/>
            <person name="Fauchery L."/>
            <person name="Kohler A."/>
            <person name="Kuo A."/>
            <person name="Labutti K."/>
            <person name="Pangilinan J."/>
            <person name="Lipzen A."/>
            <person name="Riley R."/>
            <person name="Andreopoulos W."/>
            <person name="He G."/>
            <person name="Johnson J."/>
            <person name="Barry K.W."/>
            <person name="Grigoriev I.V."/>
            <person name="Nagy L."/>
            <person name="Hibbett D."/>
            <person name="Henrissat B."/>
            <person name="Matheny P.B."/>
            <person name="Labbe J."/>
            <person name="Martin F."/>
        </authorList>
    </citation>
    <scope>NUCLEOTIDE SEQUENCE</scope>
    <source>
        <strain evidence="1">FP105234-sp</strain>
    </source>
</reference>
<accession>A0ACB8S7R1</accession>
<organism evidence="1 2">
    <name type="scientific">Auriscalpium vulgare</name>
    <dbReference type="NCBI Taxonomy" id="40419"/>
    <lineage>
        <taxon>Eukaryota</taxon>
        <taxon>Fungi</taxon>
        <taxon>Dikarya</taxon>
        <taxon>Basidiomycota</taxon>
        <taxon>Agaricomycotina</taxon>
        <taxon>Agaricomycetes</taxon>
        <taxon>Russulales</taxon>
        <taxon>Auriscalpiaceae</taxon>
        <taxon>Auriscalpium</taxon>
    </lineage>
</organism>
<evidence type="ECO:0000313" key="2">
    <source>
        <dbReference type="Proteomes" id="UP000814033"/>
    </source>
</evidence>
<evidence type="ECO:0000313" key="1">
    <source>
        <dbReference type="EMBL" id="KAI0051960.1"/>
    </source>
</evidence>
<reference evidence="1" key="2">
    <citation type="journal article" date="2022" name="New Phytol.">
        <title>Evolutionary transition to the ectomycorrhizal habit in the genomes of a hyperdiverse lineage of mushroom-forming fungi.</title>
        <authorList>
            <person name="Looney B."/>
            <person name="Miyauchi S."/>
            <person name="Morin E."/>
            <person name="Drula E."/>
            <person name="Courty P.E."/>
            <person name="Kohler A."/>
            <person name="Kuo A."/>
            <person name="LaButti K."/>
            <person name="Pangilinan J."/>
            <person name="Lipzen A."/>
            <person name="Riley R."/>
            <person name="Andreopoulos W."/>
            <person name="He G."/>
            <person name="Johnson J."/>
            <person name="Nolan M."/>
            <person name="Tritt A."/>
            <person name="Barry K.W."/>
            <person name="Grigoriev I.V."/>
            <person name="Nagy L.G."/>
            <person name="Hibbett D."/>
            <person name="Henrissat B."/>
            <person name="Matheny P.B."/>
            <person name="Labbe J."/>
            <person name="Martin F.M."/>
        </authorList>
    </citation>
    <scope>NUCLEOTIDE SEQUENCE</scope>
    <source>
        <strain evidence="1">FP105234-sp</strain>
    </source>
</reference>
<dbReference type="Proteomes" id="UP000814033">
    <property type="component" value="Unassembled WGS sequence"/>
</dbReference>
<protein>
    <submittedName>
        <fullName evidence="1">Uncharacterized protein</fullName>
    </submittedName>
</protein>
<comment type="caution">
    <text evidence="1">The sequence shown here is derived from an EMBL/GenBank/DDBJ whole genome shotgun (WGS) entry which is preliminary data.</text>
</comment>